<reference evidence="1" key="1">
    <citation type="submission" date="2014-05" db="EMBL/GenBank/DDBJ databases">
        <authorList>
            <person name="Chronopoulou M."/>
        </authorList>
    </citation>
    <scope>NUCLEOTIDE SEQUENCE</scope>
    <source>
        <tissue evidence="1">Whole organism</tissue>
    </source>
</reference>
<dbReference type="AlphaFoldDB" id="A0A0K2U9M9"/>
<name>A0A0K2U9M9_LEPSM</name>
<dbReference type="EMBL" id="HACA01017568">
    <property type="protein sequence ID" value="CDW34929.1"/>
    <property type="molecule type" value="Transcribed_RNA"/>
</dbReference>
<protein>
    <submittedName>
        <fullName evidence="1">Uncharacterized protein</fullName>
    </submittedName>
</protein>
<evidence type="ECO:0000313" key="1">
    <source>
        <dbReference type="EMBL" id="CDW34929.1"/>
    </source>
</evidence>
<organism evidence="1">
    <name type="scientific">Lepeophtheirus salmonis</name>
    <name type="common">Salmon louse</name>
    <name type="synonym">Caligus salmonis</name>
    <dbReference type="NCBI Taxonomy" id="72036"/>
    <lineage>
        <taxon>Eukaryota</taxon>
        <taxon>Metazoa</taxon>
        <taxon>Ecdysozoa</taxon>
        <taxon>Arthropoda</taxon>
        <taxon>Crustacea</taxon>
        <taxon>Multicrustacea</taxon>
        <taxon>Hexanauplia</taxon>
        <taxon>Copepoda</taxon>
        <taxon>Siphonostomatoida</taxon>
        <taxon>Caligidae</taxon>
        <taxon>Lepeophtheirus</taxon>
    </lineage>
</organism>
<accession>A0A0K2U9M9</accession>
<proteinExistence type="predicted"/>
<sequence length="44" mass="4903">MFLAKHSCASFEVCAGSPSRCENYIFIRIVGLPYSKRFSSKAVT</sequence>